<organism evidence="2 3">
    <name type="scientific">Parasedimentitalea marina</name>
    <dbReference type="NCBI Taxonomy" id="2483033"/>
    <lineage>
        <taxon>Bacteria</taxon>
        <taxon>Pseudomonadati</taxon>
        <taxon>Pseudomonadota</taxon>
        <taxon>Alphaproteobacteria</taxon>
        <taxon>Rhodobacterales</taxon>
        <taxon>Paracoccaceae</taxon>
        <taxon>Parasedimentitalea</taxon>
    </lineage>
</organism>
<name>A0A3T0N1Y6_9RHOB</name>
<keyword evidence="1" id="KW-0812">Transmembrane</keyword>
<dbReference type="OrthoDB" id="264813at2"/>
<evidence type="ECO:0000256" key="1">
    <source>
        <dbReference type="SAM" id="Phobius"/>
    </source>
</evidence>
<dbReference type="Pfam" id="PF14269">
    <property type="entry name" value="Arylsulfotran_2"/>
    <property type="match status" value="1"/>
</dbReference>
<keyword evidence="3" id="KW-1185">Reference proteome</keyword>
<gene>
    <name evidence="2" type="ORF">EBB79_09055</name>
</gene>
<keyword evidence="1" id="KW-0472">Membrane</keyword>
<evidence type="ECO:0000313" key="2">
    <source>
        <dbReference type="EMBL" id="AZV78025.1"/>
    </source>
</evidence>
<proteinExistence type="predicted"/>
<dbReference type="PANTHER" id="PTHR35340:SF5">
    <property type="entry name" value="ASST-DOMAIN-CONTAINING PROTEIN"/>
    <property type="match status" value="1"/>
</dbReference>
<dbReference type="InterPro" id="IPR053143">
    <property type="entry name" value="Arylsulfate_ST"/>
</dbReference>
<dbReference type="KEGG" id="sedi:EBB79_09055"/>
<dbReference type="InterPro" id="IPR039535">
    <property type="entry name" value="ASST-like"/>
</dbReference>
<accession>A0A3T0N1Y6</accession>
<dbReference type="Proteomes" id="UP000283063">
    <property type="component" value="Chromosome"/>
</dbReference>
<reference evidence="2 3" key="1">
    <citation type="submission" date="2018-10" db="EMBL/GenBank/DDBJ databases">
        <title>Parasedimentitalea marina sp. nov., a psychrophilic bacterium isolated from deep seawater of the New Britain Trench.</title>
        <authorList>
            <person name="Cao J."/>
        </authorList>
    </citation>
    <scope>NUCLEOTIDE SEQUENCE [LARGE SCALE GENOMIC DNA]</scope>
    <source>
        <strain evidence="2 3">W43</strain>
    </source>
</reference>
<sequence>MDLERIVFRKIELWVVGLLLVMAAIGMLVFGAIVYDTTSGKARFGKLGEVAVLIAKTPWTFEKVVNEDNRVQSTDPNRFDGAGGWRIRQEGLPEDISGYLLLSRHDGDQSRHVIELYDLTDLSLVHQWWPDVEMLLADARRDWNWMDYTAWRREAWRAIHPLLFGNGDLVVKDHYAPLIRISACGDRVWMKDDVHYHHSSEFDGEGGFWIPTLAARSDLPGTEDWYLEDTLTRLSPEGDVLFQRSLAKVFIKSGLYHRLFSASLHANDPFHLNDIEPVLEDGKFWRKGDLFLSIRRYSTILQYRPSTDEIVWMKEGPWMDQHDVDILGETTIAVFNNNVINTGTGEKVRDVSEVLFYDFETDTVSSPFRKTMETYGIKTLTEGLVDFLPSGHLLLEEENAGRLMLFSSDGEFIASFINNSAKGLGYRMGWSRYIPDALGAQAATALENHDCEQNL</sequence>
<keyword evidence="1" id="KW-1133">Transmembrane helix</keyword>
<evidence type="ECO:0008006" key="4">
    <source>
        <dbReference type="Google" id="ProtNLM"/>
    </source>
</evidence>
<evidence type="ECO:0000313" key="3">
    <source>
        <dbReference type="Proteomes" id="UP000283063"/>
    </source>
</evidence>
<dbReference type="PANTHER" id="PTHR35340">
    <property type="entry name" value="PQQ ENZYME REPEAT PROTEIN-RELATED"/>
    <property type="match status" value="1"/>
</dbReference>
<dbReference type="AlphaFoldDB" id="A0A3T0N1Y6"/>
<dbReference type="RefSeq" id="WP_127748583.1">
    <property type="nucleotide sequence ID" value="NZ_CP033219.1"/>
</dbReference>
<protein>
    <recommendedName>
        <fullName evidence="4">Arylsulfotransferase (ASST)</fullName>
    </recommendedName>
</protein>
<dbReference type="EMBL" id="CP033219">
    <property type="protein sequence ID" value="AZV78025.1"/>
    <property type="molecule type" value="Genomic_DNA"/>
</dbReference>
<feature type="transmembrane region" description="Helical" evidence="1">
    <location>
        <begin position="12"/>
        <end position="35"/>
    </location>
</feature>